<sequence length="387" mass="44202">MQISESTPDHEIVQKAMEMTGKTCRYAQTMSSGQTTDASETAMCLARGLLRMIEVNEQQQQQQQQQQHKRHHLTMQYIVQEYRVWSRSQPLEKGKLMSSIDKGEDVEKIRQNAYQENKHVQSEMDELGVTTNGSLVRVMPLIVYALRLPPDKTFNLIRLESSLTHASYVVYYAVTAYALTAQYLIRFPSQCGRHRHAIKFAQEFLQMQHRIADDPQKHTRAISEIERWIGDAISIAKSSESNSPRSTRSKVWSKDRAKLKTAHSKLVPTHLKISLQLAFYHLYIANSFQQAIEDTLSFGGAANSNCCVVGGLMGAFHGVDHFRTFKAKIDNWKPSQGVTTAANRAPYQAKHYADYLPLLLKFALHPRDYAVDDNFYSCDKTFAEFIM</sequence>
<evidence type="ECO:0000313" key="14">
    <source>
        <dbReference type="Proteomes" id="UP000023152"/>
    </source>
</evidence>
<evidence type="ECO:0000256" key="9">
    <source>
        <dbReference type="ARBA" id="ARBA00043187"/>
    </source>
</evidence>
<proteinExistence type="inferred from homology"/>
<dbReference type="EMBL" id="ASPP01010103">
    <property type="protein sequence ID" value="ETO23221.1"/>
    <property type="molecule type" value="Genomic_DNA"/>
</dbReference>
<organism evidence="13 14">
    <name type="scientific">Reticulomyxa filosa</name>
    <dbReference type="NCBI Taxonomy" id="46433"/>
    <lineage>
        <taxon>Eukaryota</taxon>
        <taxon>Sar</taxon>
        <taxon>Rhizaria</taxon>
        <taxon>Retaria</taxon>
        <taxon>Foraminifera</taxon>
        <taxon>Monothalamids</taxon>
        <taxon>Reticulomyxidae</taxon>
        <taxon>Reticulomyxa</taxon>
    </lineage>
</organism>
<comment type="similarity">
    <text evidence="1">Belongs to the ADP-ribosylglycohydrolase family.</text>
</comment>
<evidence type="ECO:0000256" key="1">
    <source>
        <dbReference type="ARBA" id="ARBA00010702"/>
    </source>
</evidence>
<evidence type="ECO:0000256" key="3">
    <source>
        <dbReference type="ARBA" id="ARBA00022801"/>
    </source>
</evidence>
<dbReference type="GO" id="GO:0046872">
    <property type="term" value="F:metal ion binding"/>
    <property type="evidence" value="ECO:0007669"/>
    <property type="project" value="UniProtKB-KW"/>
</dbReference>
<comment type="catalytic activity">
    <reaction evidence="11">
        <text>alpha-NAD(+) + H2O = ADP-D-ribose + nicotinamide + H(+)</text>
        <dbReference type="Rhea" id="RHEA:68792"/>
        <dbReference type="ChEBI" id="CHEBI:15377"/>
        <dbReference type="ChEBI" id="CHEBI:15378"/>
        <dbReference type="ChEBI" id="CHEBI:17154"/>
        <dbReference type="ChEBI" id="CHEBI:57967"/>
        <dbReference type="ChEBI" id="CHEBI:77017"/>
    </reaction>
</comment>
<dbReference type="AlphaFoldDB" id="X6NB15"/>
<protein>
    <recommendedName>
        <fullName evidence="4">ADP-ribosylhydrolase ARH3</fullName>
        <ecNumber evidence="2">3.2.1.143</ecNumber>
    </recommendedName>
    <alternativeName>
        <fullName evidence="5">ADP-ribose glycohydrolase ARH3</fullName>
    </alternativeName>
    <alternativeName>
        <fullName evidence="6">ADP-ribosylhydrolase 3</fullName>
    </alternativeName>
    <alternativeName>
        <fullName evidence="9">O-acetyl-ADP-ribose deacetylase ARH3</fullName>
    </alternativeName>
    <alternativeName>
        <fullName evidence="10">Poly(ADP-ribose) glycohydrolase ARH3</fullName>
    </alternativeName>
    <alternativeName>
        <fullName evidence="8">[Protein ADP-ribosylarginine] hydrolase-like protein 2</fullName>
    </alternativeName>
    <alternativeName>
        <fullName evidence="7">[Protein ADP-ribosylserine] hydrolase</fullName>
    </alternativeName>
</protein>
<evidence type="ECO:0000256" key="12">
    <source>
        <dbReference type="PIRSR" id="PIRSR605502-1"/>
    </source>
</evidence>
<accession>X6NB15</accession>
<evidence type="ECO:0000256" key="7">
    <source>
        <dbReference type="ARBA" id="ARBA00042722"/>
    </source>
</evidence>
<dbReference type="InterPro" id="IPR050792">
    <property type="entry name" value="ADP-ribosylglycohydrolase"/>
</dbReference>
<evidence type="ECO:0000256" key="6">
    <source>
        <dbReference type="ARBA" id="ARBA00042471"/>
    </source>
</evidence>
<dbReference type="Gene3D" id="1.10.4080.10">
    <property type="entry name" value="ADP-ribosylation/Crystallin J1"/>
    <property type="match status" value="1"/>
</dbReference>
<dbReference type="Pfam" id="PF03747">
    <property type="entry name" value="ADP_ribosyl_GH"/>
    <property type="match status" value="1"/>
</dbReference>
<dbReference type="PANTHER" id="PTHR16222">
    <property type="entry name" value="ADP-RIBOSYLGLYCOHYDROLASE"/>
    <property type="match status" value="1"/>
</dbReference>
<dbReference type="GO" id="GO:0004649">
    <property type="term" value="F:poly(ADP-ribose) glycohydrolase activity"/>
    <property type="evidence" value="ECO:0007669"/>
    <property type="project" value="UniProtKB-EC"/>
</dbReference>
<evidence type="ECO:0000256" key="8">
    <source>
        <dbReference type="ARBA" id="ARBA00042850"/>
    </source>
</evidence>
<evidence type="ECO:0000256" key="4">
    <source>
        <dbReference type="ARBA" id="ARBA00041057"/>
    </source>
</evidence>
<gene>
    <name evidence="13" type="ORF">RFI_13963</name>
</gene>
<keyword evidence="14" id="KW-1185">Reference proteome</keyword>
<comment type="caution">
    <text evidence="13">The sequence shown here is derived from an EMBL/GenBank/DDBJ whole genome shotgun (WGS) entry which is preliminary data.</text>
</comment>
<evidence type="ECO:0000256" key="10">
    <source>
        <dbReference type="ARBA" id="ARBA00043193"/>
    </source>
</evidence>
<evidence type="ECO:0000256" key="11">
    <source>
        <dbReference type="ARBA" id="ARBA00049015"/>
    </source>
</evidence>
<comment type="cofactor">
    <cofactor evidence="12">
        <name>Mg(2+)</name>
        <dbReference type="ChEBI" id="CHEBI:18420"/>
    </cofactor>
    <text evidence="12">Binds 2 magnesium ions per subunit.</text>
</comment>
<dbReference type="InterPro" id="IPR036705">
    <property type="entry name" value="Ribosyl_crysJ1_sf"/>
</dbReference>
<evidence type="ECO:0000256" key="2">
    <source>
        <dbReference type="ARBA" id="ARBA00012255"/>
    </source>
</evidence>
<dbReference type="EC" id="3.2.1.143" evidence="2"/>
<dbReference type="InterPro" id="IPR005502">
    <property type="entry name" value="Ribosyl_crysJ1"/>
</dbReference>
<keyword evidence="12" id="KW-0460">Magnesium</keyword>
<dbReference type="OrthoDB" id="410104at2759"/>
<dbReference type="PANTHER" id="PTHR16222:SF24">
    <property type="entry name" value="ADP-RIBOSYLHYDROLASE ARH3"/>
    <property type="match status" value="1"/>
</dbReference>
<name>X6NB15_RETFI</name>
<keyword evidence="12" id="KW-0479">Metal-binding</keyword>
<reference evidence="13 14" key="1">
    <citation type="journal article" date="2013" name="Curr. Biol.">
        <title>The Genome of the Foraminiferan Reticulomyxa filosa.</title>
        <authorList>
            <person name="Glockner G."/>
            <person name="Hulsmann N."/>
            <person name="Schleicher M."/>
            <person name="Noegel A.A."/>
            <person name="Eichinger L."/>
            <person name="Gallinger C."/>
            <person name="Pawlowski J."/>
            <person name="Sierra R."/>
            <person name="Euteneuer U."/>
            <person name="Pillet L."/>
            <person name="Moustafa A."/>
            <person name="Platzer M."/>
            <person name="Groth M."/>
            <person name="Szafranski K."/>
            <person name="Schliwa M."/>
        </authorList>
    </citation>
    <scope>NUCLEOTIDE SEQUENCE [LARGE SCALE GENOMIC DNA]</scope>
</reference>
<evidence type="ECO:0000256" key="5">
    <source>
        <dbReference type="ARBA" id="ARBA00042398"/>
    </source>
</evidence>
<feature type="binding site" evidence="12">
    <location>
        <position position="304"/>
    </location>
    <ligand>
        <name>Mg(2+)</name>
        <dbReference type="ChEBI" id="CHEBI:18420"/>
        <label>2</label>
    </ligand>
</feature>
<keyword evidence="3" id="KW-0378">Hydrolase</keyword>
<evidence type="ECO:0000313" key="13">
    <source>
        <dbReference type="EMBL" id="ETO23221.1"/>
    </source>
</evidence>
<dbReference type="SUPFAM" id="SSF101478">
    <property type="entry name" value="ADP-ribosylglycohydrolase"/>
    <property type="match status" value="1"/>
</dbReference>
<dbReference type="Proteomes" id="UP000023152">
    <property type="component" value="Unassembled WGS sequence"/>
</dbReference>